<proteinExistence type="predicted"/>
<dbReference type="EMBL" id="JBEWZI010000015">
    <property type="protein sequence ID" value="MET7015313.1"/>
    <property type="molecule type" value="Genomic_DNA"/>
</dbReference>
<dbReference type="PANTHER" id="PTHR44216:SF3">
    <property type="entry name" value="PROTEIN O-MANNOSYL-TRANSFERASE TMTC2"/>
    <property type="match status" value="1"/>
</dbReference>
<dbReference type="SMART" id="SM00028">
    <property type="entry name" value="TPR"/>
    <property type="match status" value="4"/>
</dbReference>
<dbReference type="PANTHER" id="PTHR44216">
    <property type="entry name" value="PROTEIN O-MANNOSYL-TRANSFERASE TMTC2"/>
    <property type="match status" value="1"/>
</dbReference>
<evidence type="ECO:0000256" key="1">
    <source>
        <dbReference type="PROSITE-ProRule" id="PRU00339"/>
    </source>
</evidence>
<dbReference type="PROSITE" id="PS51257">
    <property type="entry name" value="PROKAR_LIPOPROTEIN"/>
    <property type="match status" value="1"/>
</dbReference>
<dbReference type="InterPro" id="IPR011990">
    <property type="entry name" value="TPR-like_helical_dom_sf"/>
</dbReference>
<dbReference type="NCBIfam" id="TIGR02521">
    <property type="entry name" value="type_IV_pilW"/>
    <property type="match status" value="1"/>
</dbReference>
<evidence type="ECO:0000313" key="3">
    <source>
        <dbReference type="EMBL" id="MET7015313.1"/>
    </source>
</evidence>
<name>A0ABV2TQA6_9RHOO</name>
<feature type="repeat" description="TPR" evidence="1">
    <location>
        <begin position="87"/>
        <end position="120"/>
    </location>
</feature>
<reference evidence="3 4" key="1">
    <citation type="submission" date="2024-07" db="EMBL/GenBank/DDBJ databases">
        <title>Uliginosibacterium flavum JJ3220;KACC:17644.</title>
        <authorList>
            <person name="Kim M.K."/>
        </authorList>
    </citation>
    <scope>NUCLEOTIDE SEQUENCE [LARGE SCALE GENOMIC DNA]</scope>
    <source>
        <strain evidence="3 4">KACC:17644</strain>
    </source>
</reference>
<sequence>MIKKLQECLLCALCGALLSACTIDAAAPKPVETAELVRASTELPSKSPARTSAKAHVELGNVYMQNGNNGVALDEARTAIAADSSYAPAHLLMAMVYASQEQFSQARPAFEEATRLAPGDPVINDAYGWFLCSQGQEGQGLQRLELAARNPYYTTPTRAWTNAGWCLLRKKDDAGAEERFLRAVQADAGNVAALVSLADIAYRTDRLLRAKQWIDKAQQQMKRVDVEVLWLATRIEKKLGNRDVVQAYGNKMRSEFPGSNEYQLYLQGKFE</sequence>
<protein>
    <submittedName>
        <fullName evidence="3">Type IV pilus biogenesis/stability protein PilW</fullName>
    </submittedName>
</protein>
<dbReference type="Pfam" id="PF13432">
    <property type="entry name" value="TPR_16"/>
    <property type="match status" value="1"/>
</dbReference>
<gene>
    <name evidence="3" type="primary">pilW</name>
    <name evidence="3" type="ORF">ABXR19_14065</name>
</gene>
<dbReference type="Gene3D" id="1.25.40.10">
    <property type="entry name" value="Tetratricopeptide repeat domain"/>
    <property type="match status" value="1"/>
</dbReference>
<comment type="caution">
    <text evidence="3">The sequence shown here is derived from an EMBL/GenBank/DDBJ whole genome shotgun (WGS) entry which is preliminary data.</text>
</comment>
<accession>A0ABV2TQA6</accession>
<dbReference type="InterPro" id="IPR052384">
    <property type="entry name" value="TMTC_O-mannosyltransferase"/>
</dbReference>
<keyword evidence="1" id="KW-0802">TPR repeat</keyword>
<evidence type="ECO:0000256" key="2">
    <source>
        <dbReference type="SAM" id="SignalP"/>
    </source>
</evidence>
<feature type="signal peptide" evidence="2">
    <location>
        <begin position="1"/>
        <end position="26"/>
    </location>
</feature>
<organism evidence="3 4">
    <name type="scientific">Uliginosibacterium flavum</name>
    <dbReference type="NCBI Taxonomy" id="1396831"/>
    <lineage>
        <taxon>Bacteria</taxon>
        <taxon>Pseudomonadati</taxon>
        <taxon>Pseudomonadota</taxon>
        <taxon>Betaproteobacteria</taxon>
        <taxon>Rhodocyclales</taxon>
        <taxon>Zoogloeaceae</taxon>
        <taxon>Uliginosibacterium</taxon>
    </lineage>
</organism>
<dbReference type="PROSITE" id="PS50005">
    <property type="entry name" value="TPR"/>
    <property type="match status" value="1"/>
</dbReference>
<dbReference type="SUPFAM" id="SSF48452">
    <property type="entry name" value="TPR-like"/>
    <property type="match status" value="1"/>
</dbReference>
<keyword evidence="4" id="KW-1185">Reference proteome</keyword>
<dbReference type="InterPro" id="IPR013360">
    <property type="entry name" value="Pilus_4_PilW"/>
</dbReference>
<evidence type="ECO:0000313" key="4">
    <source>
        <dbReference type="Proteomes" id="UP001549691"/>
    </source>
</evidence>
<feature type="chain" id="PRO_5045256885" evidence="2">
    <location>
        <begin position="27"/>
        <end position="271"/>
    </location>
</feature>
<dbReference type="InterPro" id="IPR019734">
    <property type="entry name" value="TPR_rpt"/>
</dbReference>
<dbReference type="Proteomes" id="UP001549691">
    <property type="component" value="Unassembled WGS sequence"/>
</dbReference>
<dbReference type="RefSeq" id="WP_354601771.1">
    <property type="nucleotide sequence ID" value="NZ_JBEWZI010000015.1"/>
</dbReference>
<keyword evidence="2" id="KW-0732">Signal</keyword>